<evidence type="ECO:0000256" key="8">
    <source>
        <dbReference type="SAM" id="Coils"/>
    </source>
</evidence>
<dbReference type="InterPro" id="IPR029063">
    <property type="entry name" value="SAM-dependent_MTases_sf"/>
</dbReference>
<feature type="coiled-coil region" evidence="8">
    <location>
        <begin position="363"/>
        <end position="390"/>
    </location>
</feature>
<comment type="subcellular location">
    <subcellularLocation>
        <location evidence="1">Mitochondrion</location>
    </subcellularLocation>
</comment>
<dbReference type="EMBL" id="JAKJXO020000007">
    <property type="protein sequence ID" value="KAL1602787.1"/>
    <property type="molecule type" value="Genomic_DNA"/>
</dbReference>
<sequence length="549" mass="62845">MRYIGPSLAKYKGCDLIDLNPGACLWSQKLHDFLEPRTHVLFEPTPSMWSDYQQPLLDKPGSTYRLFQGDIKNKDAFDGLFRSDIMSRQNSVEPQSSEARQPNNNLLVTGSLMWDPKAPGHAYDSLGKQLLVHLTESALTNERYHKYGPVRSLLWMTEEDFKGAVPRSHYMYGKYSFFVNYLAKTIQVVTPGHAPKGPAYSTIGRLPQYEIQSVIRAMQRGQDNGMELPKHRRDCVHEMADEIAQYNLKQGKAIDARLSTVEMIKYLEDRVRDGKSTVGIDYEQDIKTIKALMNLENNPHLRKYKNEKGQLRTTAEGRRVTQFKASLKSNRKQRIQAGKVADRLEEIFDWECGILAMKDGPDKEHALQVLETMNDNLESALAELSSIRRTGATSEANERISLKSPVPRLQWDHRPYEPLVMHEEEVWPMKRACLIDSEPRPFPPGRSANWWSWILDFAYALLQTPNASVKKALDTMQPGASSLCDGVSSLKDPKRGGRLNLDHLKVSMLTNEMITDLHQAYMDWPFRDASATHSRYFQLKIRGRTNRES</sequence>
<dbReference type="InterPro" id="IPR023165">
    <property type="entry name" value="rRNA_Ade_diMease-like_C"/>
</dbReference>
<proteinExistence type="predicted"/>
<keyword evidence="6" id="KW-0694">RNA-binding</keyword>
<name>A0ABR3RFZ5_9PLEO</name>
<dbReference type="Gene3D" id="3.40.50.150">
    <property type="entry name" value="Vaccinia Virus protein VP39"/>
    <property type="match status" value="1"/>
</dbReference>
<evidence type="ECO:0000313" key="9">
    <source>
        <dbReference type="EMBL" id="KAL1602787.1"/>
    </source>
</evidence>
<accession>A0ABR3RFZ5</accession>
<dbReference type="PANTHER" id="PTHR11727:SF17">
    <property type="entry name" value="DIMETHYLADENOSINE TRANSFERASE 1, MITOCHONDRIAL"/>
    <property type="match status" value="1"/>
</dbReference>
<protein>
    <recommendedName>
        <fullName evidence="2">Mitochondrial transcription factor 1</fullName>
    </recommendedName>
</protein>
<dbReference type="Proteomes" id="UP001521785">
    <property type="component" value="Unassembled WGS sequence"/>
</dbReference>
<keyword evidence="5" id="KW-0949">S-adenosyl-L-methionine</keyword>
<dbReference type="PANTHER" id="PTHR11727">
    <property type="entry name" value="DIMETHYLADENOSINE TRANSFERASE"/>
    <property type="match status" value="1"/>
</dbReference>
<evidence type="ECO:0000313" key="10">
    <source>
        <dbReference type="Proteomes" id="UP001521785"/>
    </source>
</evidence>
<organism evidence="9 10">
    <name type="scientific">Paraconiothyrium brasiliense</name>
    <dbReference type="NCBI Taxonomy" id="300254"/>
    <lineage>
        <taxon>Eukaryota</taxon>
        <taxon>Fungi</taxon>
        <taxon>Dikarya</taxon>
        <taxon>Ascomycota</taxon>
        <taxon>Pezizomycotina</taxon>
        <taxon>Dothideomycetes</taxon>
        <taxon>Pleosporomycetidae</taxon>
        <taxon>Pleosporales</taxon>
        <taxon>Massarineae</taxon>
        <taxon>Didymosphaeriaceae</taxon>
        <taxon>Paraconiothyrium</taxon>
    </lineage>
</organism>
<keyword evidence="3" id="KW-0489">Methyltransferase</keyword>
<keyword evidence="4" id="KW-0808">Transferase</keyword>
<dbReference type="InterPro" id="IPR001737">
    <property type="entry name" value="KsgA/Erm"/>
</dbReference>
<evidence type="ECO:0000256" key="7">
    <source>
        <dbReference type="ARBA" id="ARBA00024915"/>
    </source>
</evidence>
<gene>
    <name evidence="9" type="ORF">SLS60_006208</name>
</gene>
<evidence type="ECO:0000256" key="4">
    <source>
        <dbReference type="ARBA" id="ARBA00022679"/>
    </source>
</evidence>
<evidence type="ECO:0000256" key="6">
    <source>
        <dbReference type="ARBA" id="ARBA00022884"/>
    </source>
</evidence>
<reference evidence="9 10" key="1">
    <citation type="submission" date="2024-02" db="EMBL/GenBank/DDBJ databases">
        <title>De novo assembly and annotation of 12 fungi associated with fruit tree decline syndrome in Ontario, Canada.</title>
        <authorList>
            <person name="Sulman M."/>
            <person name="Ellouze W."/>
            <person name="Ilyukhin E."/>
        </authorList>
    </citation>
    <scope>NUCLEOTIDE SEQUENCE [LARGE SCALE GENOMIC DNA]</scope>
    <source>
        <strain evidence="9 10">M42-189</strain>
    </source>
</reference>
<evidence type="ECO:0000256" key="2">
    <source>
        <dbReference type="ARBA" id="ARBA00013836"/>
    </source>
</evidence>
<evidence type="ECO:0000256" key="3">
    <source>
        <dbReference type="ARBA" id="ARBA00022603"/>
    </source>
</evidence>
<comment type="function">
    <text evidence="7">Mitochondrial transcription factor that confers selective promoter recognition on the core subunit of the yeast mitochondrial RNA polymerase. Interacts with DNA in a non-specific manner.</text>
</comment>
<keyword evidence="10" id="KW-1185">Reference proteome</keyword>
<evidence type="ECO:0000256" key="1">
    <source>
        <dbReference type="ARBA" id="ARBA00004173"/>
    </source>
</evidence>
<keyword evidence="8" id="KW-0175">Coiled coil</keyword>
<evidence type="ECO:0000256" key="5">
    <source>
        <dbReference type="ARBA" id="ARBA00022691"/>
    </source>
</evidence>
<comment type="caution">
    <text evidence="9">The sequence shown here is derived from an EMBL/GenBank/DDBJ whole genome shotgun (WGS) entry which is preliminary data.</text>
</comment>
<dbReference type="Gene3D" id="1.10.8.100">
    <property type="entry name" value="Ribosomal RNA adenine dimethylase-like, domain 2"/>
    <property type="match status" value="1"/>
</dbReference>